<dbReference type="GO" id="GO:0000155">
    <property type="term" value="F:phosphorelay sensor kinase activity"/>
    <property type="evidence" value="ECO:0007669"/>
    <property type="project" value="InterPro"/>
</dbReference>
<keyword evidence="7 14" id="KW-0812">Transmembrane</keyword>
<dbReference type="Gene3D" id="6.10.340.10">
    <property type="match status" value="1"/>
</dbReference>
<keyword evidence="4" id="KW-1003">Cell membrane</keyword>
<evidence type="ECO:0000256" key="2">
    <source>
        <dbReference type="ARBA" id="ARBA00004651"/>
    </source>
</evidence>
<keyword evidence="10" id="KW-0067">ATP-binding</keyword>
<comment type="catalytic activity">
    <reaction evidence="1">
        <text>ATP + protein L-histidine = ADP + protein N-phospho-L-histidine.</text>
        <dbReference type="EC" id="2.7.13.3"/>
    </reaction>
</comment>
<dbReference type="SMART" id="SM00304">
    <property type="entry name" value="HAMP"/>
    <property type="match status" value="1"/>
</dbReference>
<keyword evidence="18" id="KW-1185">Reference proteome</keyword>
<evidence type="ECO:0000256" key="14">
    <source>
        <dbReference type="SAM" id="Phobius"/>
    </source>
</evidence>
<dbReference type="PROSITE" id="PS50885">
    <property type="entry name" value="HAMP"/>
    <property type="match status" value="1"/>
</dbReference>
<evidence type="ECO:0000256" key="11">
    <source>
        <dbReference type="ARBA" id="ARBA00022989"/>
    </source>
</evidence>
<evidence type="ECO:0000256" key="5">
    <source>
        <dbReference type="ARBA" id="ARBA00022553"/>
    </source>
</evidence>
<keyword evidence="9 17" id="KW-0418">Kinase</keyword>
<evidence type="ECO:0000313" key="18">
    <source>
        <dbReference type="Proteomes" id="UP000712157"/>
    </source>
</evidence>
<dbReference type="InterPro" id="IPR005467">
    <property type="entry name" value="His_kinase_dom"/>
</dbReference>
<dbReference type="Pfam" id="PF02743">
    <property type="entry name" value="dCache_1"/>
    <property type="match status" value="1"/>
</dbReference>
<evidence type="ECO:0000256" key="8">
    <source>
        <dbReference type="ARBA" id="ARBA00022741"/>
    </source>
</evidence>
<dbReference type="SUPFAM" id="SSF55874">
    <property type="entry name" value="ATPase domain of HSP90 chaperone/DNA topoisomerase II/histidine kinase"/>
    <property type="match status" value="1"/>
</dbReference>
<dbReference type="InterPro" id="IPR003594">
    <property type="entry name" value="HATPase_dom"/>
</dbReference>
<dbReference type="AlphaFoldDB" id="A0A949JVW4"/>
<evidence type="ECO:0000256" key="13">
    <source>
        <dbReference type="ARBA" id="ARBA00023136"/>
    </source>
</evidence>
<evidence type="ECO:0000259" key="16">
    <source>
        <dbReference type="PROSITE" id="PS50885"/>
    </source>
</evidence>
<dbReference type="Gene3D" id="3.30.450.20">
    <property type="entry name" value="PAS domain"/>
    <property type="match status" value="1"/>
</dbReference>
<evidence type="ECO:0000256" key="7">
    <source>
        <dbReference type="ARBA" id="ARBA00022692"/>
    </source>
</evidence>
<evidence type="ECO:0000256" key="4">
    <source>
        <dbReference type="ARBA" id="ARBA00022475"/>
    </source>
</evidence>
<proteinExistence type="predicted"/>
<dbReference type="Pfam" id="PF06580">
    <property type="entry name" value="His_kinase"/>
    <property type="match status" value="1"/>
</dbReference>
<evidence type="ECO:0000256" key="3">
    <source>
        <dbReference type="ARBA" id="ARBA00012438"/>
    </source>
</evidence>
<comment type="caution">
    <text evidence="17">The sequence shown here is derived from an EMBL/GenBank/DDBJ whole genome shotgun (WGS) entry which is preliminary data.</text>
</comment>
<keyword evidence="6" id="KW-0808">Transferase</keyword>
<dbReference type="CDD" id="cd06225">
    <property type="entry name" value="HAMP"/>
    <property type="match status" value="1"/>
</dbReference>
<feature type="domain" description="HAMP" evidence="16">
    <location>
        <begin position="319"/>
        <end position="371"/>
    </location>
</feature>
<evidence type="ECO:0000256" key="9">
    <source>
        <dbReference type="ARBA" id="ARBA00022777"/>
    </source>
</evidence>
<gene>
    <name evidence="17" type="ORF">KTH89_00510</name>
</gene>
<comment type="subcellular location">
    <subcellularLocation>
        <location evidence="2">Cell membrane</location>
        <topology evidence="2">Multi-pass membrane protein</topology>
    </subcellularLocation>
</comment>
<dbReference type="Proteomes" id="UP000712157">
    <property type="component" value="Unassembled WGS sequence"/>
</dbReference>
<dbReference type="InterPro" id="IPR036890">
    <property type="entry name" value="HATPase_C_sf"/>
</dbReference>
<keyword evidence="5" id="KW-0597">Phosphoprotein</keyword>
<reference evidence="17" key="1">
    <citation type="submission" date="2021-06" db="EMBL/GenBank/DDBJ databases">
        <title>Description of novel taxa of the family Lachnospiraceae.</title>
        <authorList>
            <person name="Chaplin A.V."/>
            <person name="Sokolova S.R."/>
            <person name="Pikina A.P."/>
            <person name="Korzhanova M."/>
            <person name="Belova V."/>
            <person name="Korostin D."/>
            <person name="Efimov B.A."/>
        </authorList>
    </citation>
    <scope>NUCLEOTIDE SEQUENCE</scope>
    <source>
        <strain evidence="17">ASD5720</strain>
    </source>
</reference>
<keyword evidence="8" id="KW-0547">Nucleotide-binding</keyword>
<dbReference type="GO" id="GO:0005524">
    <property type="term" value="F:ATP binding"/>
    <property type="evidence" value="ECO:0007669"/>
    <property type="project" value="UniProtKB-KW"/>
</dbReference>
<dbReference type="InterPro" id="IPR050640">
    <property type="entry name" value="Bact_2-comp_sensor_kinase"/>
</dbReference>
<evidence type="ECO:0000256" key="1">
    <source>
        <dbReference type="ARBA" id="ARBA00000085"/>
    </source>
</evidence>
<dbReference type="GO" id="GO:0005886">
    <property type="term" value="C:plasma membrane"/>
    <property type="evidence" value="ECO:0007669"/>
    <property type="project" value="UniProtKB-SubCell"/>
</dbReference>
<name>A0A949JVW4_9FIRM</name>
<dbReference type="PANTHER" id="PTHR34220:SF11">
    <property type="entry name" value="SENSOR PROTEIN KINASE HPTS"/>
    <property type="match status" value="1"/>
</dbReference>
<dbReference type="EMBL" id="JAHQCW010000001">
    <property type="protein sequence ID" value="MBU9734996.1"/>
    <property type="molecule type" value="Genomic_DNA"/>
</dbReference>
<keyword evidence="12" id="KW-0902">Two-component regulatory system</keyword>
<feature type="transmembrane region" description="Helical" evidence="14">
    <location>
        <begin position="12"/>
        <end position="31"/>
    </location>
</feature>
<feature type="domain" description="Histidine kinase" evidence="15">
    <location>
        <begin position="499"/>
        <end position="605"/>
    </location>
</feature>
<dbReference type="Pfam" id="PF02518">
    <property type="entry name" value="HATPase_c"/>
    <property type="match status" value="1"/>
</dbReference>
<dbReference type="SUPFAM" id="SSF158472">
    <property type="entry name" value="HAMP domain-like"/>
    <property type="match status" value="1"/>
</dbReference>
<feature type="transmembrane region" description="Helical" evidence="14">
    <location>
        <begin position="298"/>
        <end position="318"/>
    </location>
</feature>
<evidence type="ECO:0000256" key="6">
    <source>
        <dbReference type="ARBA" id="ARBA00022679"/>
    </source>
</evidence>
<evidence type="ECO:0000256" key="12">
    <source>
        <dbReference type="ARBA" id="ARBA00023012"/>
    </source>
</evidence>
<dbReference type="InterPro" id="IPR010559">
    <property type="entry name" value="Sig_transdc_His_kin_internal"/>
</dbReference>
<evidence type="ECO:0000259" key="15">
    <source>
        <dbReference type="PROSITE" id="PS50109"/>
    </source>
</evidence>
<dbReference type="PROSITE" id="PS50109">
    <property type="entry name" value="HIS_KIN"/>
    <property type="match status" value="1"/>
</dbReference>
<dbReference type="Gene3D" id="3.30.565.10">
    <property type="entry name" value="Histidine kinase-like ATPase, C-terminal domain"/>
    <property type="match status" value="1"/>
</dbReference>
<dbReference type="EC" id="2.7.13.3" evidence="3"/>
<evidence type="ECO:0000313" key="17">
    <source>
        <dbReference type="EMBL" id="MBU9734996.1"/>
    </source>
</evidence>
<dbReference type="InterPro" id="IPR003660">
    <property type="entry name" value="HAMP_dom"/>
</dbReference>
<accession>A0A949JVW4</accession>
<evidence type="ECO:0000256" key="10">
    <source>
        <dbReference type="ARBA" id="ARBA00022840"/>
    </source>
</evidence>
<sequence>MANNIRLRTKIFLYLTVCIFVTILILSFSVFDKSESVLNSEYGETTLQVLKQINNNIDYRINNLEVSFNSFYAGERFEDLLLEGDYDYEDMLVYFEAVKKQIETFRRVNEDILDIRIFSYDDHIPWDNYSLFSAGEIMNEDWARNLLRGKKSEDFYWTDRYDDTGYLVRDDSDLYCYTAVFNVRKNNPLAILRMDVDKNKIFKALDTVTLGKEGVVFVVKDDGSLIYRNQESKDRELNSREKLEAVKATGLTEGVLKTRLNGKKEFLVFSCDNALQWYVIGSLPSSEFAHKTNQVRNFILLVSSLIWVLGLIFSYFFAQSVTQRITALGNVMDEIAAGDLDAEVNIEGRDEAGQLALHLKEMITQIQGLIVQLEEQHRVEQKLQNEKYSLEIMKKEAELYALQTQINPHFLYNTLEMIKGLLYSENPQKNIITAIGALSGMFRYNLNTEYTAKIRDELTHIRNYLTIHNLRFDEKVILQNRVDERFLDLPIVRFSFEPIIENAIVHGFRDSTEDNTIEILSVQEQDILILKFTDDGQGMDPQRLSEIQQRLAAEETNINSRRKGGIGICNVNERIKKRYGAEFGIRLESRLGVGTTVSVFLPVSPACDQGWR</sequence>
<dbReference type="Pfam" id="PF00672">
    <property type="entry name" value="HAMP"/>
    <property type="match status" value="1"/>
</dbReference>
<dbReference type="PANTHER" id="PTHR34220">
    <property type="entry name" value="SENSOR HISTIDINE KINASE YPDA"/>
    <property type="match status" value="1"/>
</dbReference>
<dbReference type="InterPro" id="IPR033479">
    <property type="entry name" value="dCache_1"/>
</dbReference>
<keyword evidence="11 14" id="KW-1133">Transmembrane helix</keyword>
<organism evidence="17 18">
    <name type="scientific">Diplocloster agilis</name>
    <dbReference type="NCBI Taxonomy" id="2850323"/>
    <lineage>
        <taxon>Bacteria</taxon>
        <taxon>Bacillati</taxon>
        <taxon>Bacillota</taxon>
        <taxon>Clostridia</taxon>
        <taxon>Lachnospirales</taxon>
        <taxon>Lachnospiraceae</taxon>
        <taxon>Diplocloster</taxon>
    </lineage>
</organism>
<protein>
    <recommendedName>
        <fullName evidence="3">histidine kinase</fullName>
        <ecNumber evidence="3">2.7.13.3</ecNumber>
    </recommendedName>
</protein>
<keyword evidence="13 14" id="KW-0472">Membrane</keyword>